<organism evidence="1 2">
    <name type="scientific">Oncorhynchus tshawytscha</name>
    <name type="common">Chinook salmon</name>
    <name type="synonym">Salmo tshawytscha</name>
    <dbReference type="NCBI Taxonomy" id="74940"/>
    <lineage>
        <taxon>Eukaryota</taxon>
        <taxon>Metazoa</taxon>
        <taxon>Chordata</taxon>
        <taxon>Craniata</taxon>
        <taxon>Vertebrata</taxon>
        <taxon>Euteleostomi</taxon>
        <taxon>Actinopterygii</taxon>
        <taxon>Neopterygii</taxon>
        <taxon>Teleostei</taxon>
        <taxon>Protacanthopterygii</taxon>
        <taxon>Salmoniformes</taxon>
        <taxon>Salmonidae</taxon>
        <taxon>Salmoninae</taxon>
        <taxon>Oncorhynchus</taxon>
    </lineage>
</organism>
<gene>
    <name evidence="1" type="primary">CPPED1</name>
</gene>
<reference evidence="1" key="1">
    <citation type="submission" date="2025-08" db="UniProtKB">
        <authorList>
            <consortium name="Ensembl"/>
        </authorList>
    </citation>
    <scope>IDENTIFICATION</scope>
</reference>
<sequence>MLTIEAGNVLHYFLNEDTKTCCSKRNGEVHPASSFADLQLGLQRREGDCDRGGDEWAEEVQLTQQAVEAVNKLCRRPKFMVLCGDMVHVVFSGHYHRNARGGVVVVTADQINHRYHSLEQLSGRGMGEDLRKPLQV</sequence>
<dbReference type="InterPro" id="IPR051918">
    <property type="entry name" value="STPP_CPPED1"/>
</dbReference>
<protein>
    <submittedName>
        <fullName evidence="1">Uncharacterized protein</fullName>
    </submittedName>
</protein>
<dbReference type="Proteomes" id="UP000694402">
    <property type="component" value="Unassembled WGS sequence"/>
</dbReference>
<evidence type="ECO:0000313" key="1">
    <source>
        <dbReference type="Ensembl" id="ENSOTSP00005099381.2"/>
    </source>
</evidence>
<dbReference type="AlphaFoldDB" id="A0A8C8MKR4"/>
<proteinExistence type="predicted"/>
<dbReference type="PANTHER" id="PTHR43143">
    <property type="entry name" value="METALLOPHOSPHOESTERASE, CALCINEURIN SUPERFAMILY"/>
    <property type="match status" value="1"/>
</dbReference>
<evidence type="ECO:0000313" key="2">
    <source>
        <dbReference type="Proteomes" id="UP000694402"/>
    </source>
</evidence>
<dbReference type="Ensembl" id="ENSOTST00005107499.2">
    <property type="protein sequence ID" value="ENSOTSP00005099381.2"/>
    <property type="gene ID" value="ENSOTSG00005045823.2"/>
</dbReference>
<dbReference type="PANTHER" id="PTHR43143:SF1">
    <property type="entry name" value="SERINE_THREONINE-PROTEIN PHOSPHATASE CPPED1"/>
    <property type="match status" value="1"/>
</dbReference>
<accession>A0A8C8MKR4</accession>
<keyword evidence="2" id="KW-1185">Reference proteome</keyword>
<name>A0A8C8MKR4_ONCTS</name>
<reference evidence="1" key="2">
    <citation type="submission" date="2025-09" db="UniProtKB">
        <authorList>
            <consortium name="Ensembl"/>
        </authorList>
    </citation>
    <scope>IDENTIFICATION</scope>
</reference>
<dbReference type="GeneTree" id="ENSGT00940000165873"/>